<dbReference type="PANTHER" id="PTHR31004:SF1">
    <property type="entry name" value="TRANSMEMBRANE PROTEIN 79"/>
    <property type="match status" value="1"/>
</dbReference>
<organism evidence="6 7">
    <name type="scientific">Methylobacterium goesingense</name>
    <dbReference type="NCBI Taxonomy" id="243690"/>
    <lineage>
        <taxon>Bacteria</taxon>
        <taxon>Pseudomonadati</taxon>
        <taxon>Pseudomonadota</taxon>
        <taxon>Alphaproteobacteria</taxon>
        <taxon>Hyphomicrobiales</taxon>
        <taxon>Methylobacteriaceae</taxon>
        <taxon>Methylobacterium</taxon>
    </lineage>
</organism>
<evidence type="ECO:0000313" key="6">
    <source>
        <dbReference type="EMBL" id="MET3692766.1"/>
    </source>
</evidence>
<dbReference type="EMBL" id="JBEPMM010000005">
    <property type="protein sequence ID" value="MET3692766.1"/>
    <property type="molecule type" value="Genomic_DNA"/>
</dbReference>
<evidence type="ECO:0000256" key="3">
    <source>
        <dbReference type="ARBA" id="ARBA00022989"/>
    </source>
</evidence>
<feature type="transmembrane region" description="Helical" evidence="5">
    <location>
        <begin position="154"/>
        <end position="176"/>
    </location>
</feature>
<keyword evidence="7" id="KW-1185">Reference proteome</keyword>
<keyword evidence="4 5" id="KW-0472">Membrane</keyword>
<dbReference type="Gene3D" id="1.20.120.550">
    <property type="entry name" value="Membrane associated eicosanoid/glutathione metabolism-like domain"/>
    <property type="match status" value="1"/>
</dbReference>
<dbReference type="Pfam" id="PF01124">
    <property type="entry name" value="MAPEG"/>
    <property type="match status" value="1"/>
</dbReference>
<dbReference type="PANTHER" id="PTHR31004">
    <property type="entry name" value="TRANSMEMBRANE PROTEIN 79"/>
    <property type="match status" value="1"/>
</dbReference>
<evidence type="ECO:0000313" key="7">
    <source>
        <dbReference type="Proteomes" id="UP001549145"/>
    </source>
</evidence>
<evidence type="ECO:0000256" key="2">
    <source>
        <dbReference type="ARBA" id="ARBA00022692"/>
    </source>
</evidence>
<dbReference type="InterPro" id="IPR001129">
    <property type="entry name" value="Membr-assoc_MAPEG"/>
</dbReference>
<dbReference type="InterPro" id="IPR023352">
    <property type="entry name" value="MAPEG-like_dom_sf"/>
</dbReference>
<comment type="caution">
    <text evidence="6">The sequence shown here is derived from an EMBL/GenBank/DDBJ whole genome shotgun (WGS) entry which is preliminary data.</text>
</comment>
<gene>
    <name evidence="6" type="ORF">ABID43_002306</name>
</gene>
<evidence type="ECO:0000256" key="4">
    <source>
        <dbReference type="ARBA" id="ARBA00023136"/>
    </source>
</evidence>
<feature type="transmembrane region" description="Helical" evidence="5">
    <location>
        <begin position="18"/>
        <end position="37"/>
    </location>
</feature>
<comment type="subcellular location">
    <subcellularLocation>
        <location evidence="1">Membrane</location>
    </subcellularLocation>
</comment>
<reference evidence="6 7" key="1">
    <citation type="submission" date="2024-06" db="EMBL/GenBank/DDBJ databases">
        <title>Genomic Encyclopedia of Type Strains, Phase IV (KMG-IV): sequencing the most valuable type-strain genomes for metagenomic binning, comparative biology and taxonomic classification.</title>
        <authorList>
            <person name="Goeker M."/>
        </authorList>
    </citation>
    <scope>NUCLEOTIDE SEQUENCE [LARGE SCALE GENOMIC DNA]</scope>
    <source>
        <strain evidence="6 7">DSM 21331</strain>
    </source>
</reference>
<dbReference type="RefSeq" id="WP_238279272.1">
    <property type="nucleotide sequence ID" value="NZ_BPQL01000054.1"/>
</dbReference>
<accession>A0ABV2L4K3</accession>
<feature type="transmembrane region" description="Helical" evidence="5">
    <location>
        <begin position="130"/>
        <end position="147"/>
    </location>
</feature>
<dbReference type="SUPFAM" id="SSF161084">
    <property type="entry name" value="MAPEG domain-like"/>
    <property type="match status" value="1"/>
</dbReference>
<sequence>MERDEAFLREQRGVRRGAVLAGLIGILALGLAFGMAGPAAPLAGAGERIAFALRVDLVVVAWFAAAIANVARLRFASPDDIGAATAPTEGARIKVARAILANTGEQAALAVFAHLAVAAALASYAAVVPVLAGLFCAGRLLFWLGYARGAAARALGFGLTFYPSLAALVISAVASLS</sequence>
<dbReference type="Proteomes" id="UP001549145">
    <property type="component" value="Unassembled WGS sequence"/>
</dbReference>
<proteinExistence type="predicted"/>
<evidence type="ECO:0008006" key="8">
    <source>
        <dbReference type="Google" id="ProtNLM"/>
    </source>
</evidence>
<keyword evidence="2 5" id="KW-0812">Transmembrane</keyword>
<feature type="transmembrane region" description="Helical" evidence="5">
    <location>
        <begin position="49"/>
        <end position="71"/>
    </location>
</feature>
<feature type="transmembrane region" description="Helical" evidence="5">
    <location>
        <begin position="107"/>
        <end position="124"/>
    </location>
</feature>
<protein>
    <recommendedName>
        <fullName evidence="8">MAPEG family protein</fullName>
    </recommendedName>
</protein>
<evidence type="ECO:0000256" key="5">
    <source>
        <dbReference type="SAM" id="Phobius"/>
    </source>
</evidence>
<evidence type="ECO:0000256" key="1">
    <source>
        <dbReference type="ARBA" id="ARBA00004370"/>
    </source>
</evidence>
<name>A0ABV2L4K3_9HYPH</name>
<keyword evidence="3 5" id="KW-1133">Transmembrane helix</keyword>